<proteinExistence type="predicted"/>
<dbReference type="PANTHER" id="PTHR42718:SF9">
    <property type="entry name" value="MAJOR FACILITATOR SUPERFAMILY MULTIDRUG TRANSPORTER MFSC"/>
    <property type="match status" value="1"/>
</dbReference>
<feature type="transmembrane region" description="Helical" evidence="6">
    <location>
        <begin position="306"/>
        <end position="325"/>
    </location>
</feature>
<feature type="transmembrane region" description="Helical" evidence="6">
    <location>
        <begin position="198"/>
        <end position="215"/>
    </location>
</feature>
<keyword evidence="5 6" id="KW-0472">Membrane</keyword>
<dbReference type="Pfam" id="PF07690">
    <property type="entry name" value="MFS_1"/>
    <property type="match status" value="1"/>
</dbReference>
<dbReference type="InterPro" id="IPR036259">
    <property type="entry name" value="MFS_trans_sf"/>
</dbReference>
<feature type="transmembrane region" description="Helical" evidence="6">
    <location>
        <begin position="227"/>
        <end position="245"/>
    </location>
</feature>
<evidence type="ECO:0000256" key="2">
    <source>
        <dbReference type="ARBA" id="ARBA00022448"/>
    </source>
</evidence>
<dbReference type="SUPFAM" id="SSF103473">
    <property type="entry name" value="MFS general substrate transporter"/>
    <property type="match status" value="2"/>
</dbReference>
<dbReference type="RefSeq" id="WP_243469784.1">
    <property type="nucleotide sequence ID" value="NZ_FMUH01000002.1"/>
</dbReference>
<feature type="transmembrane region" description="Helical" evidence="6">
    <location>
        <begin position="77"/>
        <end position="94"/>
    </location>
</feature>
<dbReference type="GO" id="GO:0005886">
    <property type="term" value="C:plasma membrane"/>
    <property type="evidence" value="ECO:0007669"/>
    <property type="project" value="UniProtKB-SubCell"/>
</dbReference>
<evidence type="ECO:0000256" key="5">
    <source>
        <dbReference type="ARBA" id="ARBA00023136"/>
    </source>
</evidence>
<evidence type="ECO:0000256" key="4">
    <source>
        <dbReference type="ARBA" id="ARBA00022989"/>
    </source>
</evidence>
<feature type="transmembrane region" description="Helical" evidence="6">
    <location>
        <begin position="337"/>
        <end position="355"/>
    </location>
</feature>
<dbReference type="GO" id="GO:0022857">
    <property type="term" value="F:transmembrane transporter activity"/>
    <property type="evidence" value="ECO:0007669"/>
    <property type="project" value="InterPro"/>
</dbReference>
<dbReference type="PROSITE" id="PS50850">
    <property type="entry name" value="MFS"/>
    <property type="match status" value="1"/>
</dbReference>
<feature type="transmembrane region" description="Helical" evidence="6">
    <location>
        <begin position="361"/>
        <end position="385"/>
    </location>
</feature>
<reference evidence="9" key="1">
    <citation type="submission" date="2016-10" db="EMBL/GenBank/DDBJ databases">
        <authorList>
            <person name="Varghese N."/>
            <person name="Submissions S."/>
        </authorList>
    </citation>
    <scope>NUCLEOTIDE SEQUENCE [LARGE SCALE GENOMIC DNA]</scope>
    <source>
        <strain evidence="9">DSM 45722</strain>
    </source>
</reference>
<feature type="transmembrane region" description="Helical" evidence="6">
    <location>
        <begin position="43"/>
        <end position="65"/>
    </location>
</feature>
<evidence type="ECO:0000256" key="3">
    <source>
        <dbReference type="ARBA" id="ARBA00022692"/>
    </source>
</evidence>
<feature type="transmembrane region" description="Helical" evidence="6">
    <location>
        <begin position="265"/>
        <end position="286"/>
    </location>
</feature>
<evidence type="ECO:0000256" key="1">
    <source>
        <dbReference type="ARBA" id="ARBA00004651"/>
    </source>
</evidence>
<protein>
    <submittedName>
        <fullName evidence="8">Major Facilitator Superfamily protein</fullName>
    </submittedName>
</protein>
<keyword evidence="2" id="KW-0813">Transport</keyword>
<feature type="transmembrane region" description="Helical" evidence="6">
    <location>
        <begin position="435"/>
        <end position="455"/>
    </location>
</feature>
<evidence type="ECO:0000256" key="6">
    <source>
        <dbReference type="SAM" id="Phobius"/>
    </source>
</evidence>
<dbReference type="STRING" id="1960309.SAMN03159343_1722"/>
<feature type="transmembrane region" description="Helical" evidence="6">
    <location>
        <begin position="100"/>
        <end position="119"/>
    </location>
</feature>
<dbReference type="Proteomes" id="UP000198981">
    <property type="component" value="Unassembled WGS sequence"/>
</dbReference>
<dbReference type="InterPro" id="IPR011701">
    <property type="entry name" value="MFS"/>
</dbReference>
<keyword evidence="4 6" id="KW-1133">Transmembrane helix</keyword>
<feature type="transmembrane region" description="Helical" evidence="6">
    <location>
        <begin position="131"/>
        <end position="155"/>
    </location>
</feature>
<organism evidence="8 9">
    <name type="scientific">Klenkia marina</name>
    <dbReference type="NCBI Taxonomy" id="1960309"/>
    <lineage>
        <taxon>Bacteria</taxon>
        <taxon>Bacillati</taxon>
        <taxon>Actinomycetota</taxon>
        <taxon>Actinomycetes</taxon>
        <taxon>Geodermatophilales</taxon>
        <taxon>Geodermatophilaceae</taxon>
        <taxon>Klenkia</taxon>
    </lineage>
</organism>
<keyword evidence="3 6" id="KW-0812">Transmembrane</keyword>
<comment type="subcellular location">
    <subcellularLocation>
        <location evidence="1">Cell membrane</location>
        <topology evidence="1">Multi-pass membrane protein</topology>
    </subcellularLocation>
</comment>
<evidence type="ECO:0000313" key="9">
    <source>
        <dbReference type="Proteomes" id="UP000198981"/>
    </source>
</evidence>
<dbReference type="AlphaFoldDB" id="A0A1G4XXZ0"/>
<dbReference type="Gene3D" id="1.20.1250.20">
    <property type="entry name" value="MFS general substrate transporter like domains"/>
    <property type="match status" value="2"/>
</dbReference>
<keyword evidence="9" id="KW-1185">Reference proteome</keyword>
<feature type="transmembrane region" description="Helical" evidence="6">
    <location>
        <begin position="406"/>
        <end position="423"/>
    </location>
</feature>
<feature type="transmembrane region" description="Helical" evidence="6">
    <location>
        <begin position="167"/>
        <end position="186"/>
    </location>
</feature>
<dbReference type="PANTHER" id="PTHR42718">
    <property type="entry name" value="MAJOR FACILITATOR SUPERFAMILY MULTIDRUG TRANSPORTER MFSC"/>
    <property type="match status" value="1"/>
</dbReference>
<evidence type="ECO:0000259" key="7">
    <source>
        <dbReference type="PROSITE" id="PS50850"/>
    </source>
</evidence>
<dbReference type="InterPro" id="IPR020846">
    <property type="entry name" value="MFS_dom"/>
</dbReference>
<dbReference type="EMBL" id="FMUH01000002">
    <property type="protein sequence ID" value="SCX46003.1"/>
    <property type="molecule type" value="Genomic_DNA"/>
</dbReference>
<gene>
    <name evidence="8" type="ORF">SAMN03159343_1722</name>
</gene>
<feature type="domain" description="Major facilitator superfamily (MFS) profile" evidence="7">
    <location>
        <begin position="11"/>
        <end position="460"/>
    </location>
</feature>
<name>A0A1G4XXZ0_9ACTN</name>
<sequence>MPSRAPRVGLLVLTLSLAVTTLSLLQSLVVPMLPVIGTQLGVGAGAAGWVLTANLLAAAVLTPVIGRLGDTLGERRVVLGVLVVIAAGTLLAVLTTSLPLLLVARVLQGASYGLFPLSISILRRELPAARLTVAMSIVSSTLAVGGVIGLVVTGLLTEDGGDYHRPFWLGLGIALVALALAAWALPDRPASATGGVDWWGAAVLGAGLVLLLLPLSQGHTWGWSSPATLGCLAGAVVVLAGWVVLQRRRTHPLVRPQLLADRRMLVPNVAGLMTGFGLFASFLAVTQFVQVPTAAGYGFGATTLEAAVVYLLPGGVAGIVLAPFAGQVVARIGGQTTLLIGAASGLAGFTLFAVARSTPWVVVLVGLLTQLAVTVAFAALPALVVQAVEPAETGVANGVNSISRSVGSALASALIVTVVAGSADATGLPSSGSFTVVALLGGGSALVTLLVALWGRAAERRAGQHRPDELADVERATAGAGEWSPVSGIR</sequence>
<accession>A0A1G4XXZ0</accession>
<evidence type="ECO:0000313" key="8">
    <source>
        <dbReference type="EMBL" id="SCX46003.1"/>
    </source>
</evidence>